<sequence>MFLRIPQPRAGANERAPERQVNRYRPSRKRPLLQLTEEPPQWNLLSRPRHLAGPVIRGFGRGARKLGFPTANLDTRAPQVAEVLATLTPGVYAGYAAVLRPEGAPWPGESVTDWYRAAVNVGYVPSFDNRELSIEAHLLHEFSEDFYGAQMHLVLLAYLRPERKFVAIDALVAQIKHDIASTKRVLEELPFVPSACMFE</sequence>
<keyword evidence="6" id="KW-0547">Nucleotide-binding</keyword>
<proteinExistence type="predicted"/>
<dbReference type="GO" id="GO:0009398">
    <property type="term" value="P:FMN biosynthetic process"/>
    <property type="evidence" value="ECO:0007669"/>
    <property type="project" value="UniProtKB-UniPathway"/>
</dbReference>
<dbReference type="GeneID" id="16993910"/>
<dbReference type="eggNOG" id="KOG3110">
    <property type="taxonomic scope" value="Eukaryota"/>
</dbReference>
<dbReference type="Gene3D" id="2.40.30.30">
    <property type="entry name" value="Riboflavin kinase-like"/>
    <property type="match status" value="1"/>
</dbReference>
<evidence type="ECO:0000256" key="8">
    <source>
        <dbReference type="SAM" id="MobiDB-lite"/>
    </source>
</evidence>
<feature type="region of interest" description="Disordered" evidence="8">
    <location>
        <begin position="1"/>
        <end position="32"/>
    </location>
</feature>
<evidence type="ECO:0000256" key="2">
    <source>
        <dbReference type="ARBA" id="ARBA00012105"/>
    </source>
</evidence>
<evidence type="ECO:0000259" key="9">
    <source>
        <dbReference type="SMART" id="SM00904"/>
    </source>
</evidence>
<evidence type="ECO:0000313" key="10">
    <source>
        <dbReference type="EMBL" id="BAM80341.1"/>
    </source>
</evidence>
<dbReference type="EMBL" id="AP006492">
    <property type="protein sequence ID" value="BAM80341.1"/>
    <property type="molecule type" value="Genomic_DNA"/>
</dbReference>
<reference evidence="10 11" key="2">
    <citation type="journal article" date="2007" name="BMC Biol.">
        <title>A 100%-complete sequence reveals unusually simple genomic features in the hot-spring red alga Cyanidioschyzon merolae.</title>
        <authorList>
            <person name="Nozaki H."/>
            <person name="Takano H."/>
            <person name="Misumi O."/>
            <person name="Terasawa K."/>
            <person name="Matsuzaki M."/>
            <person name="Maruyama S."/>
            <person name="Nishida K."/>
            <person name="Yagisawa F."/>
            <person name="Yoshida Y."/>
            <person name="Fujiwara T."/>
            <person name="Takio S."/>
            <person name="Tamura K."/>
            <person name="Chung S.J."/>
            <person name="Nakamura S."/>
            <person name="Kuroiwa H."/>
            <person name="Tanaka K."/>
            <person name="Sato N."/>
            <person name="Kuroiwa T."/>
        </authorList>
    </citation>
    <scope>NUCLEOTIDE SEQUENCE [LARGE SCALE GENOMIC DNA]</scope>
    <source>
        <strain evidence="10 11">10D</strain>
    </source>
</reference>
<dbReference type="InterPro" id="IPR023468">
    <property type="entry name" value="Riboflavin_kinase"/>
</dbReference>
<dbReference type="STRING" id="280699.M1URV3"/>
<gene>
    <name evidence="10" type="ORF">CYME_CMJ229C</name>
</gene>
<dbReference type="UniPathway" id="UPA00276">
    <property type="reaction ID" value="UER00406"/>
</dbReference>
<keyword evidence="11" id="KW-1185">Reference proteome</keyword>
<evidence type="ECO:0000256" key="5">
    <source>
        <dbReference type="ARBA" id="ARBA00022679"/>
    </source>
</evidence>
<evidence type="ECO:0000256" key="4">
    <source>
        <dbReference type="ARBA" id="ARBA00022643"/>
    </source>
</evidence>
<evidence type="ECO:0000256" key="6">
    <source>
        <dbReference type="ARBA" id="ARBA00022741"/>
    </source>
</evidence>
<dbReference type="PANTHER" id="PTHR22749">
    <property type="entry name" value="RIBOFLAVIN KINASE/FMN ADENYLYLTRANSFERASE"/>
    <property type="match status" value="1"/>
</dbReference>
<dbReference type="GO" id="GO:0009231">
    <property type="term" value="P:riboflavin biosynthetic process"/>
    <property type="evidence" value="ECO:0007669"/>
    <property type="project" value="InterPro"/>
</dbReference>
<feature type="domain" description="Riboflavin kinase" evidence="9">
    <location>
        <begin position="44"/>
        <end position="187"/>
    </location>
</feature>
<keyword evidence="4" id="KW-0288">FMN</keyword>
<dbReference type="HOGENOM" id="CLU_048437_3_3_1"/>
<dbReference type="RefSeq" id="XP_005534948.1">
    <property type="nucleotide sequence ID" value="XM_005534891.1"/>
</dbReference>
<keyword evidence="3" id="KW-0285">Flavoprotein</keyword>
<dbReference type="PANTHER" id="PTHR22749:SF6">
    <property type="entry name" value="RIBOFLAVIN KINASE"/>
    <property type="match status" value="1"/>
</dbReference>
<dbReference type="GO" id="GO:0005524">
    <property type="term" value="F:ATP binding"/>
    <property type="evidence" value="ECO:0007669"/>
    <property type="project" value="UniProtKB-KW"/>
</dbReference>
<accession>M1URV3</accession>
<dbReference type="SUPFAM" id="SSF82114">
    <property type="entry name" value="Riboflavin kinase-like"/>
    <property type="match status" value="1"/>
</dbReference>
<keyword evidence="5" id="KW-0808">Transferase</keyword>
<keyword evidence="10" id="KW-0418">Kinase</keyword>
<dbReference type="KEGG" id="cme:CYME_CMJ229C"/>
<protein>
    <recommendedName>
        <fullName evidence="2">riboflavin kinase</fullName>
        <ecNumber evidence="2">2.7.1.26</ecNumber>
    </recommendedName>
</protein>
<dbReference type="EC" id="2.7.1.26" evidence="2"/>
<evidence type="ECO:0000256" key="1">
    <source>
        <dbReference type="ARBA" id="ARBA00005201"/>
    </source>
</evidence>
<evidence type="ECO:0000313" key="11">
    <source>
        <dbReference type="Proteomes" id="UP000007014"/>
    </source>
</evidence>
<organism evidence="10 11">
    <name type="scientific">Cyanidioschyzon merolae (strain NIES-3377 / 10D)</name>
    <name type="common">Unicellular red alga</name>
    <dbReference type="NCBI Taxonomy" id="280699"/>
    <lineage>
        <taxon>Eukaryota</taxon>
        <taxon>Rhodophyta</taxon>
        <taxon>Bangiophyceae</taxon>
        <taxon>Cyanidiales</taxon>
        <taxon>Cyanidiaceae</taxon>
        <taxon>Cyanidioschyzon</taxon>
    </lineage>
</organism>
<name>M1URV3_CYAM1</name>
<reference evidence="10 11" key="1">
    <citation type="journal article" date="2004" name="Nature">
        <title>Genome sequence of the ultrasmall unicellular red alga Cyanidioschyzon merolae 10D.</title>
        <authorList>
            <person name="Matsuzaki M."/>
            <person name="Misumi O."/>
            <person name="Shin-i T."/>
            <person name="Maruyama S."/>
            <person name="Takahara M."/>
            <person name="Miyagishima S."/>
            <person name="Mori T."/>
            <person name="Nishida K."/>
            <person name="Yagisawa F."/>
            <person name="Nishida K."/>
            <person name="Yoshida Y."/>
            <person name="Nishimura Y."/>
            <person name="Nakao S."/>
            <person name="Kobayashi T."/>
            <person name="Momoyama Y."/>
            <person name="Higashiyama T."/>
            <person name="Minoda A."/>
            <person name="Sano M."/>
            <person name="Nomoto H."/>
            <person name="Oishi K."/>
            <person name="Hayashi H."/>
            <person name="Ohta F."/>
            <person name="Nishizaka S."/>
            <person name="Haga S."/>
            <person name="Miura S."/>
            <person name="Morishita T."/>
            <person name="Kabeya Y."/>
            <person name="Terasawa K."/>
            <person name="Suzuki Y."/>
            <person name="Ishii Y."/>
            <person name="Asakawa S."/>
            <person name="Takano H."/>
            <person name="Ohta N."/>
            <person name="Kuroiwa H."/>
            <person name="Tanaka K."/>
            <person name="Shimizu N."/>
            <person name="Sugano S."/>
            <person name="Sato N."/>
            <person name="Nozaki H."/>
            <person name="Ogasawara N."/>
            <person name="Kohara Y."/>
            <person name="Kuroiwa T."/>
        </authorList>
    </citation>
    <scope>NUCLEOTIDE SEQUENCE [LARGE SCALE GENOMIC DNA]</scope>
    <source>
        <strain evidence="10 11">10D</strain>
    </source>
</reference>
<dbReference type="SMART" id="SM00904">
    <property type="entry name" value="Flavokinase"/>
    <property type="match status" value="1"/>
</dbReference>
<dbReference type="InterPro" id="IPR015865">
    <property type="entry name" value="Riboflavin_kinase_bac/euk"/>
</dbReference>
<comment type="pathway">
    <text evidence="1">Cofactor biosynthesis; FMN biosynthesis; FMN from riboflavin (ATP route): step 1/1.</text>
</comment>
<dbReference type="AlphaFoldDB" id="M1URV3"/>
<dbReference type="OMA" id="NGEVHKM"/>
<dbReference type="Pfam" id="PF01687">
    <property type="entry name" value="Flavokinase"/>
    <property type="match status" value="1"/>
</dbReference>
<dbReference type="InterPro" id="IPR023465">
    <property type="entry name" value="Riboflavin_kinase_dom_sf"/>
</dbReference>
<keyword evidence="7" id="KW-0067">ATP-binding</keyword>
<dbReference type="Proteomes" id="UP000007014">
    <property type="component" value="Chromosome 10"/>
</dbReference>
<dbReference type="Gramene" id="CMJ229CT">
    <property type="protein sequence ID" value="CMJ229CT"/>
    <property type="gene ID" value="CMJ229C"/>
</dbReference>
<evidence type="ECO:0000256" key="3">
    <source>
        <dbReference type="ARBA" id="ARBA00022630"/>
    </source>
</evidence>
<dbReference type="GO" id="GO:0008531">
    <property type="term" value="F:riboflavin kinase activity"/>
    <property type="evidence" value="ECO:0007669"/>
    <property type="project" value="UniProtKB-EC"/>
</dbReference>
<evidence type="ECO:0000256" key="7">
    <source>
        <dbReference type="ARBA" id="ARBA00022840"/>
    </source>
</evidence>
<dbReference type="OrthoDB" id="276388at2759"/>